<dbReference type="InterPro" id="IPR046667">
    <property type="entry name" value="DUF6537"/>
</dbReference>
<reference evidence="5 6" key="1">
    <citation type="submission" date="2019-07" db="EMBL/GenBank/DDBJ databases">
        <title>Caenimonas sedimenti sp. nov., isolated from activated sludge.</title>
        <authorList>
            <person name="Xu J."/>
        </authorList>
    </citation>
    <scope>NUCLEOTIDE SEQUENCE [LARGE SCALE GENOMIC DNA]</scope>
    <source>
        <strain evidence="5 6">HX-9-20</strain>
    </source>
</reference>
<dbReference type="NCBIfam" id="NF009588">
    <property type="entry name" value="PRK13029.1"/>
    <property type="match status" value="1"/>
</dbReference>
<dbReference type="PANTHER" id="PTHR48084">
    <property type="entry name" value="2-OXOGLUTARATE OXIDOREDUCTASE SUBUNIT KORB-RELATED"/>
    <property type="match status" value="1"/>
</dbReference>
<dbReference type="CDD" id="cd07034">
    <property type="entry name" value="TPP_PYR_PFOR_IOR-alpha_like"/>
    <property type="match status" value="1"/>
</dbReference>
<protein>
    <submittedName>
        <fullName evidence="5">Indolepyruvate ferredoxin oxidoreductase family protein</fullName>
    </submittedName>
</protein>
<evidence type="ECO:0000256" key="1">
    <source>
        <dbReference type="ARBA" id="ARBA00023002"/>
    </source>
</evidence>
<feature type="domain" description="Pyruvate/ketoisovalerate oxidoreductase catalytic" evidence="3">
    <location>
        <begin position="756"/>
        <end position="943"/>
    </location>
</feature>
<dbReference type="InterPro" id="IPR019752">
    <property type="entry name" value="Pyrv/ketoisovalerate_OxRed_cat"/>
</dbReference>
<dbReference type="SUPFAM" id="SSF52518">
    <property type="entry name" value="Thiamin diphosphate-binding fold (THDP-binding)"/>
    <property type="match status" value="2"/>
</dbReference>
<dbReference type="Gene3D" id="3.40.920.10">
    <property type="entry name" value="Pyruvate-ferredoxin oxidoreductase, PFOR, domain III"/>
    <property type="match status" value="1"/>
</dbReference>
<dbReference type="InterPro" id="IPR029061">
    <property type="entry name" value="THDP-binding"/>
</dbReference>
<gene>
    <name evidence="5" type="ORF">FN976_00720</name>
</gene>
<name>A0A562ZYB8_9BURK</name>
<evidence type="ECO:0000313" key="5">
    <source>
        <dbReference type="EMBL" id="TWO73401.1"/>
    </source>
</evidence>
<dbReference type="InterPro" id="IPR002880">
    <property type="entry name" value="Pyrv_Fd/Flavodoxin_OxRdtase_N"/>
</dbReference>
<dbReference type="Proteomes" id="UP000318199">
    <property type="component" value="Unassembled WGS sequence"/>
</dbReference>
<dbReference type="GO" id="GO:0016903">
    <property type="term" value="F:oxidoreductase activity, acting on the aldehyde or oxo group of donors"/>
    <property type="evidence" value="ECO:0007669"/>
    <property type="project" value="InterPro"/>
</dbReference>
<dbReference type="Pfam" id="PF20169">
    <property type="entry name" value="DUF6537"/>
    <property type="match status" value="1"/>
</dbReference>
<dbReference type="EMBL" id="VOBQ01000001">
    <property type="protein sequence ID" value="TWO73401.1"/>
    <property type="molecule type" value="Genomic_DNA"/>
</dbReference>
<dbReference type="Gene3D" id="3.40.50.970">
    <property type="match status" value="1"/>
</dbReference>
<feature type="region of interest" description="Disordered" evidence="2">
    <location>
        <begin position="706"/>
        <end position="727"/>
    </location>
</feature>
<dbReference type="AlphaFoldDB" id="A0A562ZYB8"/>
<evidence type="ECO:0000256" key="2">
    <source>
        <dbReference type="SAM" id="MobiDB-lite"/>
    </source>
</evidence>
<evidence type="ECO:0000313" key="6">
    <source>
        <dbReference type="Proteomes" id="UP000318199"/>
    </source>
</evidence>
<accession>A0A562ZYB8</accession>
<evidence type="ECO:0000259" key="3">
    <source>
        <dbReference type="Pfam" id="PF01558"/>
    </source>
</evidence>
<dbReference type="NCBIfam" id="NF009589">
    <property type="entry name" value="PRK13030.1"/>
    <property type="match status" value="1"/>
</dbReference>
<dbReference type="PANTHER" id="PTHR48084:SF3">
    <property type="entry name" value="SUBUNIT OF PYRUVATE:FLAVODOXIN OXIDOREDUCTASE"/>
    <property type="match status" value="1"/>
</dbReference>
<keyword evidence="1" id="KW-0560">Oxidoreductase</keyword>
<organism evidence="5 6">
    <name type="scientific">Caenimonas sedimenti</name>
    <dbReference type="NCBI Taxonomy" id="2596921"/>
    <lineage>
        <taxon>Bacteria</taxon>
        <taxon>Pseudomonadati</taxon>
        <taxon>Pseudomonadota</taxon>
        <taxon>Betaproteobacteria</taxon>
        <taxon>Burkholderiales</taxon>
        <taxon>Comamonadaceae</taxon>
        <taxon>Caenimonas</taxon>
    </lineage>
</organism>
<feature type="compositionally biased region" description="Basic and acidic residues" evidence="2">
    <location>
        <begin position="716"/>
        <end position="727"/>
    </location>
</feature>
<dbReference type="InterPro" id="IPR002869">
    <property type="entry name" value="Pyrv_flavodox_OxRed_cen"/>
</dbReference>
<dbReference type="SUPFAM" id="SSF53323">
    <property type="entry name" value="Pyruvate-ferredoxin oxidoreductase, PFOR, domain III"/>
    <property type="match status" value="1"/>
</dbReference>
<keyword evidence="6" id="KW-1185">Reference proteome</keyword>
<comment type="caution">
    <text evidence="5">The sequence shown here is derived from an EMBL/GenBank/DDBJ whole genome shotgun (WGS) entry which is preliminary data.</text>
</comment>
<proteinExistence type="predicted"/>
<feature type="domain" description="DUF6537" evidence="4">
    <location>
        <begin position="970"/>
        <end position="1169"/>
    </location>
</feature>
<dbReference type="InterPro" id="IPR051457">
    <property type="entry name" value="2-oxoacid:Fd_oxidoreductase"/>
</dbReference>
<dbReference type="OrthoDB" id="9803617at2"/>
<sequence length="1201" mass="130531">MTVADTLARPDYKLADNLWAPAGAVFLTGTQALIRLMLMQRQRDAAAGLDTRGFISGYRGSPLGMVDQQVWKAGKKFDEAGLRFLPAINEELGATAVLGTQRVEADPEKTCKGVFAMWYGKGPGVDRAGDALKHGNAYGASPHGGVLMVAGDDHGCVSSSMPHQSDQAFQSWHAPIVSPASVAEYLEFGLYGWALSRFSGNWVGFTALSEIVESGSTVDLDLVNARVAAWQDAATVRAVTGYEPPAGGLHYRWPDLPSLSIEQRLHAKLDAVRAFARVNSIDRHIVTSDSATVGIVTAGKAHYDFMEVLRRLNISPDSLAAHGVRIYKLGLTFPIEPTRMQEFARGLKEILVIEEKGPVVEEQLRSMFYNAPVRPAVVGKRDVKGAPLVSELGELRPSRLISIVANWLVGHFADLDRRSFVRDFTPPELLANESDSVKRVPYFCAGCPHNTSTKVPEGSHAQAGIGCHFMASWMDRDTEGLIQMGGEGVDWVSHAMFTKIPHVFQNLGDGTYYHSGYLAIRQAVAAKATLTYKILFNDAVAMTGGQPVDGIISVDGIARQVEAEGVKQVVVLSDDIRKYDAIHDRFPAGTEFHDRAELDAVQRRLREMPGVTVLIYEQTCAAEKRRRRKKGELIDPDKRLFINDRVCEGCGDCSVQSNCVAVLPTETPLGRKRKIDQSSCNKDYSCAKGFCPSFVGVSGGKLRKKTGALTPSPLRGEGRGEGRSRGDDFADRVNALPRPTPHTWTAPYDLLVTGVGGTGVVTVGALIAMAAHLEGKSASVLDFMGFAQKGGSVLSFVRLADVPARLNQVRIDTQQADAILACDLVVGASADALVTVRHGRTRILANTHEVPVAESLRNPDASLKVPQLLEKLRFAAGAERVETLDAQALAESFLGDSIFSNIVALGSAWQRGLVPLSLEALLRAIELNGVVVETNKLAFSLGRLSAALPEAIAEFLAETPAKTTATESLDGLVARGVAHLTGYQDAGYAQQFARFIAQVREREAALGADATLPFTRAVAQSLLKLMAYKDEYEVARLYTDGEFQRTLKQQFEGDIALEFYMAPPVLSRAKHGEAPRKVRLGGWMLPAMKLLAQGRRLRGTALDFFGRTAERRMERELVAQYRQRIELLLPSLTAERLKAATDIAALPLSMRGFGHVKLANVAVARAREAELLHRFDPATYPRPAVTREAGQIRGIRVTTAA</sequence>
<keyword evidence="5" id="KW-0670">Pyruvate</keyword>
<dbReference type="Pfam" id="PF01558">
    <property type="entry name" value="POR"/>
    <property type="match status" value="1"/>
</dbReference>
<evidence type="ECO:0000259" key="4">
    <source>
        <dbReference type="Pfam" id="PF20169"/>
    </source>
</evidence>